<gene>
    <name evidence="1" type="ORF">PMES_01852</name>
</gene>
<proteinExistence type="predicted"/>
<dbReference type="Pfam" id="PF06620">
    <property type="entry name" value="DUF1150"/>
    <property type="match status" value="1"/>
</dbReference>
<reference evidence="1" key="1">
    <citation type="submission" date="2013-03" db="EMBL/GenBank/DDBJ databases">
        <title>Genome Sequence of the Profundibacterium mesophilum strain KAUST100406-0324T from Red Sea, a novel genus in the family Rhodobacteraceae.</title>
        <authorList>
            <person name="Essack M."/>
            <person name="Alam I."/>
            <person name="Lafi F."/>
            <person name="Alawi W."/>
            <person name="Kamanu F."/>
            <person name="Al-Suwailem A."/>
            <person name="Lee O.O."/>
            <person name="Xu Y."/>
            <person name="Bajic V."/>
            <person name="Qian P.-Y."/>
            <person name="Archer J."/>
        </authorList>
    </citation>
    <scope>NUCLEOTIDE SEQUENCE</scope>
    <source>
        <strain evidence="1">KAUST100406-0324</strain>
    </source>
</reference>
<comment type="caution">
    <text evidence="1">The sequence shown here is derived from an EMBL/GenBank/DDBJ whole genome shotgun (WGS) entry which is preliminary data.</text>
</comment>
<dbReference type="RefSeq" id="WP_159965414.1">
    <property type="nucleotide sequence ID" value="NZ_APKE01000022.1"/>
</dbReference>
<dbReference type="Proteomes" id="UP000698242">
    <property type="component" value="Unassembled WGS sequence"/>
</dbReference>
<dbReference type="InterPro" id="IPR009531">
    <property type="entry name" value="DUF1150"/>
</dbReference>
<name>A0A921TD04_9RHOB</name>
<dbReference type="EMBL" id="APKE01000022">
    <property type="protein sequence ID" value="KAF0675766.1"/>
    <property type="molecule type" value="Genomic_DNA"/>
</dbReference>
<sequence length="75" mass="8360">MDMKTDILPETADNIVYVRPVAVDELPQEMQEQAEGLERLYAVHNAVGDRLALVADRNLAFVVARQNDMAPVSVH</sequence>
<accession>A0A921TD04</accession>
<organism evidence="1 2">
    <name type="scientific">Profundibacterium mesophilum KAUST100406-0324</name>
    <dbReference type="NCBI Taxonomy" id="1037889"/>
    <lineage>
        <taxon>Bacteria</taxon>
        <taxon>Pseudomonadati</taxon>
        <taxon>Pseudomonadota</taxon>
        <taxon>Alphaproteobacteria</taxon>
        <taxon>Rhodobacterales</taxon>
        <taxon>Roseobacteraceae</taxon>
        <taxon>Profundibacterium</taxon>
    </lineage>
</organism>
<dbReference type="OrthoDB" id="7205167at2"/>
<evidence type="ECO:0000313" key="2">
    <source>
        <dbReference type="Proteomes" id="UP000698242"/>
    </source>
</evidence>
<protein>
    <submittedName>
        <fullName evidence="1">Small protein</fullName>
    </submittedName>
</protein>
<keyword evidence="2" id="KW-1185">Reference proteome</keyword>
<dbReference type="AlphaFoldDB" id="A0A921TD04"/>
<evidence type="ECO:0000313" key="1">
    <source>
        <dbReference type="EMBL" id="KAF0675766.1"/>
    </source>
</evidence>